<feature type="compositionally biased region" description="Low complexity" evidence="3">
    <location>
        <begin position="465"/>
        <end position="475"/>
    </location>
</feature>
<evidence type="ECO:0000259" key="4">
    <source>
        <dbReference type="PROSITE" id="PS50102"/>
    </source>
</evidence>
<feature type="compositionally biased region" description="Basic and acidic residues" evidence="3">
    <location>
        <begin position="593"/>
        <end position="610"/>
    </location>
</feature>
<dbReference type="AlphaFoldDB" id="A0A8B8GKL2"/>
<dbReference type="InterPro" id="IPR000504">
    <property type="entry name" value="RRM_dom"/>
</dbReference>
<dbReference type="PANTHER" id="PTHR11176:SF57">
    <property type="entry name" value="PROTEIN BOULE"/>
    <property type="match status" value="1"/>
</dbReference>
<dbReference type="GO" id="GO:0070935">
    <property type="term" value="P:3'-UTR-mediated mRNA stabilization"/>
    <property type="evidence" value="ECO:0007669"/>
    <property type="project" value="TreeGrafter"/>
</dbReference>
<reference evidence="6 7" key="1">
    <citation type="submission" date="2025-04" db="UniProtKB">
        <authorList>
            <consortium name="RefSeq"/>
        </authorList>
    </citation>
    <scope>IDENTIFICATION</scope>
    <source>
        <tissue evidence="6 7">Whole body</tissue>
    </source>
</reference>
<dbReference type="PANTHER" id="PTHR11176">
    <property type="entry name" value="BOULE-RELATED"/>
    <property type="match status" value="1"/>
</dbReference>
<dbReference type="SMART" id="SM00360">
    <property type="entry name" value="RRM"/>
    <property type="match status" value="1"/>
</dbReference>
<name>A0A8B8GKL2_9HEMI</name>
<dbReference type="PROSITE" id="PS50102">
    <property type="entry name" value="RRM"/>
    <property type="match status" value="1"/>
</dbReference>
<dbReference type="InterPro" id="IPR012677">
    <property type="entry name" value="Nucleotide-bd_a/b_plait_sf"/>
</dbReference>
<dbReference type="RefSeq" id="XP_025422985.1">
    <property type="nucleotide sequence ID" value="XM_025567200.1"/>
</dbReference>
<dbReference type="GO" id="GO:0005737">
    <property type="term" value="C:cytoplasm"/>
    <property type="evidence" value="ECO:0007669"/>
    <property type="project" value="TreeGrafter"/>
</dbReference>
<feature type="region of interest" description="Disordered" evidence="3">
    <location>
        <begin position="392"/>
        <end position="424"/>
    </location>
</feature>
<accession>A0A8B8GKL2</accession>
<feature type="region of interest" description="Disordered" evidence="3">
    <location>
        <begin position="551"/>
        <end position="579"/>
    </location>
</feature>
<feature type="domain" description="RRM" evidence="4">
    <location>
        <begin position="51"/>
        <end position="128"/>
    </location>
</feature>
<evidence type="ECO:0000256" key="1">
    <source>
        <dbReference type="ARBA" id="ARBA00022884"/>
    </source>
</evidence>
<dbReference type="OrthoDB" id="762982at2759"/>
<protein>
    <submittedName>
        <fullName evidence="6 7">Uncharacterized protein LOC112692519 isoform X1</fullName>
    </submittedName>
</protein>
<dbReference type="GO" id="GO:0008494">
    <property type="term" value="F:translation activator activity"/>
    <property type="evidence" value="ECO:0007669"/>
    <property type="project" value="TreeGrafter"/>
</dbReference>
<evidence type="ECO:0000313" key="5">
    <source>
        <dbReference type="Proteomes" id="UP000694846"/>
    </source>
</evidence>
<dbReference type="RefSeq" id="XP_025422987.1">
    <property type="nucleotide sequence ID" value="XM_025567202.1"/>
</dbReference>
<evidence type="ECO:0000313" key="7">
    <source>
        <dbReference type="RefSeq" id="XP_025422987.1"/>
    </source>
</evidence>
<dbReference type="Proteomes" id="UP000694846">
    <property type="component" value="Unplaced"/>
</dbReference>
<dbReference type="Gene3D" id="3.30.70.330">
    <property type="match status" value="1"/>
</dbReference>
<dbReference type="InterPro" id="IPR035979">
    <property type="entry name" value="RBD_domain_sf"/>
</dbReference>
<sequence length="635" mass="70785">MSQMKRGRKVTYTNIKEKYHHLESSSLQQQTYIYNNQNVAETRFGSTMVPNRIFVGGLANGTSEQELRNFFSVYGEVKVVKIVKDKGGALKGFGFITFNTEEEVKKIIDAGPVLIFKDKRINIAPAFEKDIKSNYDSNQSPQQQSHMMSYSSQVQQYSVPPLSSPAQPMLAPVMYTYQNGMAFFNMPVNGNTSIPPQHSGPQNSVSTESLVPTIYPTAPYGTQSAATNMQGYSGQPIFYPNPIPQVLVQQTYPNLPVSSVCNGNPGSKVLFSMPCDTPYYSGTQMSSMIPSSDMAYPMPMMSPYMPYMVATSDGGYPYYDPVLENIQLVHQPLYTEQCTNPRPQSADASVGQAQVITTNQFVSLMSVVRNDGEKPQMYTPEAQQLCLTPVISLADPPPQSISQPINSKPATSSPPDPEKSDQSPNQLLMNQIQYNIRHPPPSINTRPEHKDASKQRGDTQQYQGNNNNLSIKNNNDYMKNGPKKYPETRTFYKTGPTTLAHPRHPNGPLVNSSFTNSFFVPTTGFRHRFPKMHYPAVPQVMLNPTYPYPSQGNVRPNGQQMFNNRGTRCGNNNYQSNKKNYSSYKANKINRYTSDHGDNHEVSSSEDSRTDQLSSGDMGPPQVDGMCSDMRSMAI</sequence>
<proteinExistence type="predicted"/>
<keyword evidence="1 2" id="KW-0694">RNA-binding</keyword>
<gene>
    <name evidence="6 7" type="primary">LOC112692519</name>
</gene>
<organism evidence="5 7">
    <name type="scientific">Sipha flava</name>
    <name type="common">yellow sugarcane aphid</name>
    <dbReference type="NCBI Taxonomy" id="143950"/>
    <lineage>
        <taxon>Eukaryota</taxon>
        <taxon>Metazoa</taxon>
        <taxon>Ecdysozoa</taxon>
        <taxon>Arthropoda</taxon>
        <taxon>Hexapoda</taxon>
        <taxon>Insecta</taxon>
        <taxon>Pterygota</taxon>
        <taxon>Neoptera</taxon>
        <taxon>Paraneoptera</taxon>
        <taxon>Hemiptera</taxon>
        <taxon>Sternorrhyncha</taxon>
        <taxon>Aphidomorpha</taxon>
        <taxon>Aphidoidea</taxon>
        <taxon>Aphididae</taxon>
        <taxon>Sipha</taxon>
    </lineage>
</organism>
<dbReference type="GO" id="GO:0003730">
    <property type="term" value="F:mRNA 3'-UTR binding"/>
    <property type="evidence" value="ECO:0007669"/>
    <property type="project" value="TreeGrafter"/>
</dbReference>
<dbReference type="GO" id="GO:0045948">
    <property type="term" value="P:positive regulation of translational initiation"/>
    <property type="evidence" value="ECO:0007669"/>
    <property type="project" value="TreeGrafter"/>
</dbReference>
<feature type="region of interest" description="Disordered" evidence="3">
    <location>
        <begin position="436"/>
        <end position="479"/>
    </location>
</feature>
<dbReference type="Pfam" id="PF00076">
    <property type="entry name" value="RRM_1"/>
    <property type="match status" value="1"/>
</dbReference>
<keyword evidence="5" id="KW-1185">Reference proteome</keyword>
<dbReference type="SUPFAM" id="SSF54928">
    <property type="entry name" value="RNA-binding domain, RBD"/>
    <property type="match status" value="1"/>
</dbReference>
<evidence type="ECO:0000313" key="6">
    <source>
        <dbReference type="RefSeq" id="XP_025422985.1"/>
    </source>
</evidence>
<dbReference type="GeneID" id="112692519"/>
<evidence type="ECO:0000256" key="2">
    <source>
        <dbReference type="PROSITE-ProRule" id="PRU00176"/>
    </source>
</evidence>
<feature type="compositionally biased region" description="Polar residues" evidence="3">
    <location>
        <begin position="551"/>
        <end position="570"/>
    </location>
</feature>
<evidence type="ECO:0000256" key="3">
    <source>
        <dbReference type="SAM" id="MobiDB-lite"/>
    </source>
</evidence>
<feature type="compositionally biased region" description="Basic and acidic residues" evidence="3">
    <location>
        <begin position="446"/>
        <end position="457"/>
    </location>
</feature>
<feature type="region of interest" description="Disordered" evidence="3">
    <location>
        <begin position="591"/>
        <end position="635"/>
    </location>
</feature>